<accession>A0ABX8AE52</accession>
<evidence type="ECO:0008006" key="3">
    <source>
        <dbReference type="Google" id="ProtNLM"/>
    </source>
</evidence>
<proteinExistence type="predicted"/>
<sequence>MANGTLWTDDEVERLVAFARNGMPFSAIGGELGRSVSGVRLKFKEYAASLTTAQRKALWLERDANLQLPIYGLASAAQLADRAAREATAPSSLTAALLGDPLPGRSALDLRGRI</sequence>
<evidence type="ECO:0000313" key="1">
    <source>
        <dbReference type="EMBL" id="QUS40590.1"/>
    </source>
</evidence>
<evidence type="ECO:0000313" key="2">
    <source>
        <dbReference type="Proteomes" id="UP000682843"/>
    </source>
</evidence>
<dbReference type="EMBL" id="CP036498">
    <property type="protein sequence ID" value="QUS40590.1"/>
    <property type="molecule type" value="Genomic_DNA"/>
</dbReference>
<gene>
    <name evidence="1" type="ORF">RPMA_18410</name>
</gene>
<dbReference type="Proteomes" id="UP000682843">
    <property type="component" value="Chromosome"/>
</dbReference>
<keyword evidence="2" id="KW-1185">Reference proteome</keyword>
<protein>
    <recommendedName>
        <fullName evidence="3">Myb-like domain-containing protein</fullName>
    </recommendedName>
</protein>
<reference evidence="1 2" key="1">
    <citation type="submission" date="2019-02" db="EMBL/GenBank/DDBJ databases">
        <title>Emended description of the genus Rhodopseudomonas and description of Rhodopseudomonas albus sp. nov., a non-phototrophic, heavy-metal-tolerant bacterium isolated from garden soil.</title>
        <authorList>
            <person name="Bao Z."/>
            <person name="Cao W.W."/>
            <person name="Sato Y."/>
            <person name="Nishizawa T."/>
            <person name="Zhao J."/>
            <person name="Guo Y."/>
            <person name="Ohta H."/>
        </authorList>
    </citation>
    <scope>NUCLEOTIDE SEQUENCE [LARGE SCALE GENOMIC DNA]</scope>
    <source>
        <strain evidence="1 2">SK50-23</strain>
    </source>
</reference>
<name>A0ABX8AE52_9BRAD</name>
<dbReference type="RefSeq" id="WP_211909175.1">
    <property type="nucleotide sequence ID" value="NZ_CP036498.1"/>
</dbReference>
<organism evidence="1 2">
    <name type="scientific">Tardiphaga alba</name>
    <dbReference type="NCBI Taxonomy" id="340268"/>
    <lineage>
        <taxon>Bacteria</taxon>
        <taxon>Pseudomonadati</taxon>
        <taxon>Pseudomonadota</taxon>
        <taxon>Alphaproteobacteria</taxon>
        <taxon>Hyphomicrobiales</taxon>
        <taxon>Nitrobacteraceae</taxon>
        <taxon>Tardiphaga</taxon>
    </lineage>
</organism>